<evidence type="ECO:0000313" key="1">
    <source>
        <dbReference type="EMBL" id="RNF34465.1"/>
    </source>
</evidence>
<dbReference type="EMBL" id="PXNQ02000006">
    <property type="protein sequence ID" value="RNF34465.1"/>
    <property type="molecule type" value="Genomic_DNA"/>
</dbReference>
<keyword evidence="2" id="KW-1185">Reference proteome</keyword>
<name>A0A3R7PPN6_9RHOB</name>
<evidence type="ECO:0008006" key="3">
    <source>
        <dbReference type="Google" id="ProtNLM"/>
    </source>
</evidence>
<comment type="caution">
    <text evidence="1">The sequence shown here is derived from an EMBL/GenBank/DDBJ whole genome shotgun (WGS) entry which is preliminary data.</text>
</comment>
<evidence type="ECO:0000313" key="2">
    <source>
        <dbReference type="Proteomes" id="UP000238137"/>
    </source>
</evidence>
<dbReference type="Proteomes" id="UP000238137">
    <property type="component" value="Unassembled WGS sequence"/>
</dbReference>
<organism evidence="1 2">
    <name type="scientific">Paracoccus methylarcula</name>
    <dbReference type="NCBI Taxonomy" id="72022"/>
    <lineage>
        <taxon>Bacteria</taxon>
        <taxon>Pseudomonadati</taxon>
        <taxon>Pseudomonadota</taxon>
        <taxon>Alphaproteobacteria</taxon>
        <taxon>Rhodobacterales</taxon>
        <taxon>Paracoccaceae</taxon>
        <taxon>Paracoccus</taxon>
    </lineage>
</organism>
<accession>A0A3R7PPN6</accession>
<protein>
    <recommendedName>
        <fullName evidence="3">Porin domain-containing protein</fullName>
    </recommendedName>
</protein>
<dbReference type="AlphaFoldDB" id="A0A3R7PPN6"/>
<dbReference type="RefSeq" id="WP_106691504.1">
    <property type="nucleotide sequence ID" value="NZ_PXNQ02000006.1"/>
</dbReference>
<sequence length="60" mass="6404">MTTDHLGTYGEVSLGANYVKVLQPGPGLRPRQFSASARLDARTGDGLESVGLTGQLRLQF</sequence>
<gene>
    <name evidence="1" type="ORF">A7A09_011290</name>
</gene>
<proteinExistence type="predicted"/>
<reference evidence="1" key="1">
    <citation type="submission" date="2018-05" db="EMBL/GenBank/DDBJ databases">
        <title>Reclassification of Methylarcula marina and Methylarcula terricola as Paracoccus methylarcula sp.nov., comb.nov. and Paracoccus terricola comb.nov.</title>
        <authorList>
            <person name="Shmareva M.N."/>
            <person name="Doronina N.V."/>
            <person name="Vasilenko O.V."/>
            <person name="Tarlachkov S.V."/>
            <person name="Trotsenko Y.A."/>
        </authorList>
    </citation>
    <scope>NUCLEOTIDE SEQUENCE [LARGE SCALE GENOMIC DNA]</scope>
    <source>
        <strain evidence="1">VKM B-2159</strain>
    </source>
</reference>